<dbReference type="InterPro" id="IPR050361">
    <property type="entry name" value="MPP/UQCRC_Complex"/>
</dbReference>
<reference evidence="3" key="1">
    <citation type="submission" date="2021-01" db="EMBL/GenBank/DDBJ databases">
        <authorList>
            <person name="Corre E."/>
            <person name="Pelletier E."/>
            <person name="Niang G."/>
            <person name="Scheremetjew M."/>
            <person name="Finn R."/>
            <person name="Kale V."/>
            <person name="Holt S."/>
            <person name="Cochrane G."/>
            <person name="Meng A."/>
            <person name="Brown T."/>
            <person name="Cohen L."/>
        </authorList>
    </citation>
    <scope>NUCLEOTIDE SEQUENCE</scope>
    <source>
        <strain evidence="3">CCMP2877</strain>
    </source>
</reference>
<evidence type="ECO:0000313" key="3">
    <source>
        <dbReference type="EMBL" id="CAD9268553.1"/>
    </source>
</evidence>
<evidence type="ECO:0000259" key="2">
    <source>
        <dbReference type="Pfam" id="PF00675"/>
    </source>
</evidence>
<evidence type="ECO:0000256" key="1">
    <source>
        <dbReference type="ARBA" id="ARBA00007261"/>
    </source>
</evidence>
<sequence>MAVAAGDLAGIKCASISGLGPAVKFGVVVGAGSRDELEDENGAAHMLRQLAFRSTSSASELKLFRDLESIGATTETAVTREYMLYSVTCSPEASAEALGLLSEAVMDPALYDYEGKAASGLVTTDLAGLAANKGATLIEAAHEAAYGFSGLGNSLYAADGLPSMDAVRGFYERALVADNMVLVGAGADMDVVSAAASTHFGGVAAGSKPATAASTFGSGDVRVRVPGAAETLFALSYGLSAAEAPAVKVFAELLNSKLPLGMTAAVYGYSDATLLAVSGAAESKLTGEGMEKALSAIKGMSVDDAGVAAAAAKLAVADAAAKSTLSGAVLPAALSLLHGAPGAADAASVKSVASKVSGMVPAVAAVGKASAVPRASELA</sequence>
<dbReference type="Gene3D" id="3.30.830.10">
    <property type="entry name" value="Metalloenzyme, LuxS/M16 peptidase-like"/>
    <property type="match status" value="1"/>
</dbReference>
<dbReference type="GO" id="GO:0005739">
    <property type="term" value="C:mitochondrion"/>
    <property type="evidence" value="ECO:0007669"/>
    <property type="project" value="TreeGrafter"/>
</dbReference>
<dbReference type="PANTHER" id="PTHR11851">
    <property type="entry name" value="METALLOPROTEASE"/>
    <property type="match status" value="1"/>
</dbReference>
<protein>
    <recommendedName>
        <fullName evidence="2">Peptidase M16 N-terminal domain-containing protein</fullName>
    </recommendedName>
</protein>
<dbReference type="InterPro" id="IPR011765">
    <property type="entry name" value="Pept_M16_N"/>
</dbReference>
<dbReference type="InterPro" id="IPR011249">
    <property type="entry name" value="Metalloenz_LuxS/M16"/>
</dbReference>
<name>A0A7S1UI62_9STRA</name>
<proteinExistence type="inferred from homology"/>
<dbReference type="Pfam" id="PF00675">
    <property type="entry name" value="Peptidase_M16"/>
    <property type="match status" value="1"/>
</dbReference>
<organism evidence="3">
    <name type="scientific">Phaeomonas parva</name>
    <dbReference type="NCBI Taxonomy" id="124430"/>
    <lineage>
        <taxon>Eukaryota</taxon>
        <taxon>Sar</taxon>
        <taxon>Stramenopiles</taxon>
        <taxon>Ochrophyta</taxon>
        <taxon>Pinguiophyceae</taxon>
        <taxon>Pinguiochrysidales</taxon>
        <taxon>Pinguiochrysidaceae</taxon>
        <taxon>Phaeomonas</taxon>
    </lineage>
</organism>
<accession>A0A7S1UI62</accession>
<gene>
    <name evidence="3" type="ORF">PPAR1163_LOCUS26987</name>
</gene>
<dbReference type="GO" id="GO:0046872">
    <property type="term" value="F:metal ion binding"/>
    <property type="evidence" value="ECO:0007669"/>
    <property type="project" value="InterPro"/>
</dbReference>
<feature type="domain" description="Peptidase M16 N-terminal" evidence="2">
    <location>
        <begin position="21"/>
        <end position="157"/>
    </location>
</feature>
<dbReference type="AlphaFoldDB" id="A0A7S1UI62"/>
<dbReference type="SUPFAM" id="SSF63411">
    <property type="entry name" value="LuxS/MPP-like metallohydrolase"/>
    <property type="match status" value="2"/>
</dbReference>
<dbReference type="EMBL" id="HBGJ01042947">
    <property type="protein sequence ID" value="CAD9268553.1"/>
    <property type="molecule type" value="Transcribed_RNA"/>
</dbReference>
<comment type="similarity">
    <text evidence="1">Belongs to the peptidase M16 family.</text>
</comment>
<dbReference type="PANTHER" id="PTHR11851:SF49">
    <property type="entry name" value="MITOCHONDRIAL-PROCESSING PEPTIDASE SUBUNIT ALPHA"/>
    <property type="match status" value="1"/>
</dbReference>